<protein>
    <submittedName>
        <fullName evidence="2">Glyoxalase</fullName>
    </submittedName>
</protein>
<dbReference type="InterPro" id="IPR037523">
    <property type="entry name" value="VOC_core"/>
</dbReference>
<dbReference type="PROSITE" id="PS51819">
    <property type="entry name" value="VOC"/>
    <property type="match status" value="1"/>
</dbReference>
<dbReference type="Pfam" id="PF00903">
    <property type="entry name" value="Glyoxalase"/>
    <property type="match status" value="1"/>
</dbReference>
<dbReference type="AlphaFoldDB" id="A0A3N4H772"/>
<dbReference type="OrthoDB" id="9803079at2"/>
<comment type="caution">
    <text evidence="2">The sequence shown here is derived from an EMBL/GenBank/DDBJ whole genome shotgun (WGS) entry which is preliminary data.</text>
</comment>
<dbReference type="InterPro" id="IPR029068">
    <property type="entry name" value="Glyas_Bleomycin-R_OHBP_Dase"/>
</dbReference>
<dbReference type="Proteomes" id="UP000273977">
    <property type="component" value="Unassembled WGS sequence"/>
</dbReference>
<evidence type="ECO:0000313" key="2">
    <source>
        <dbReference type="EMBL" id="RPA61024.1"/>
    </source>
</evidence>
<name>A0A3N4H772_9LACT</name>
<sequence length="119" mass="13405">MIHKTRVMLYSTDVAGASDFWLNTVGAVLIETMALPEGFEAKVIALNETNEIAIFPKEFIEKYSPEVADNVPSLMFFVDDFDAYYDRIPTHGEIFDNGGTRTFNFSTPDGLYFVFAEAK</sequence>
<dbReference type="InterPro" id="IPR004360">
    <property type="entry name" value="Glyas_Fos-R_dOase_dom"/>
</dbReference>
<evidence type="ECO:0000259" key="1">
    <source>
        <dbReference type="PROSITE" id="PS51819"/>
    </source>
</evidence>
<dbReference type="EMBL" id="RKMG01000006">
    <property type="protein sequence ID" value="RPA61024.1"/>
    <property type="molecule type" value="Genomic_DNA"/>
</dbReference>
<dbReference type="SUPFAM" id="SSF54593">
    <property type="entry name" value="Glyoxalase/Bleomycin resistance protein/Dihydroxybiphenyl dioxygenase"/>
    <property type="match status" value="1"/>
</dbReference>
<accession>A0A3N4H772</accession>
<gene>
    <name evidence="2" type="ORF">EF384_03150</name>
</gene>
<keyword evidence="3" id="KW-1185">Reference proteome</keyword>
<dbReference type="RefSeq" id="WP_123779538.1">
    <property type="nucleotide sequence ID" value="NZ_RKMG01000006.1"/>
</dbReference>
<proteinExistence type="predicted"/>
<organism evidence="2 3">
    <name type="scientific">Aerococcus agrisoli</name>
    <dbReference type="NCBI Taxonomy" id="2487350"/>
    <lineage>
        <taxon>Bacteria</taxon>
        <taxon>Bacillati</taxon>
        <taxon>Bacillota</taxon>
        <taxon>Bacilli</taxon>
        <taxon>Lactobacillales</taxon>
        <taxon>Aerococcaceae</taxon>
        <taxon>Aerococcus</taxon>
    </lineage>
</organism>
<reference evidence="2 3" key="1">
    <citation type="submission" date="2018-11" db="EMBL/GenBank/DDBJ databases">
        <title>Aerococcus sp. SJQ22, whole genome shotgun sequence.</title>
        <authorList>
            <person name="Sun L."/>
            <person name="Gao X."/>
            <person name="Chen W."/>
            <person name="Huang K."/>
        </authorList>
    </citation>
    <scope>NUCLEOTIDE SEQUENCE [LARGE SCALE GENOMIC DNA]</scope>
    <source>
        <strain evidence="2 3">SJQ22</strain>
    </source>
</reference>
<evidence type="ECO:0000313" key="3">
    <source>
        <dbReference type="Proteomes" id="UP000273977"/>
    </source>
</evidence>
<feature type="domain" description="VOC" evidence="1">
    <location>
        <begin position="1"/>
        <end position="119"/>
    </location>
</feature>
<dbReference type="Gene3D" id="3.10.180.10">
    <property type="entry name" value="2,3-Dihydroxybiphenyl 1,2-Dioxygenase, domain 1"/>
    <property type="match status" value="1"/>
</dbReference>